<dbReference type="InterPro" id="IPR004540">
    <property type="entry name" value="Transl_elong_EFG/EF2"/>
</dbReference>
<dbReference type="InterPro" id="IPR020568">
    <property type="entry name" value="Ribosomal_Su5_D2-typ_SF"/>
</dbReference>
<dbReference type="InterPro" id="IPR005225">
    <property type="entry name" value="Small_GTP-bd"/>
</dbReference>
<comment type="function">
    <text evidence="7 8">Catalyzes the GTP-dependent ribosomal translocation step during translation elongation. During this step, the ribosome changes from the pre-translocational (PRE) to the post-translocational (POST) state as the newly formed A-site-bound peptidyl-tRNA and P-site-bound deacylated tRNA move to the P and E sites, respectively. Catalyzes the coordinated movement of the two tRNA molecules, the mRNA and conformational changes in the ribosome.</text>
</comment>
<dbReference type="SUPFAM" id="SSF54211">
    <property type="entry name" value="Ribosomal protein S5 domain 2-like"/>
    <property type="match status" value="1"/>
</dbReference>
<protein>
    <recommendedName>
        <fullName evidence="2 8">Elongation factor G</fullName>
        <shortName evidence="8">EF-G</shortName>
    </recommendedName>
</protein>
<dbReference type="HAMAP" id="MF_00054_B">
    <property type="entry name" value="EF_G_EF_2_B"/>
    <property type="match status" value="1"/>
</dbReference>
<dbReference type="SUPFAM" id="SSF54980">
    <property type="entry name" value="EF-G C-terminal domain-like"/>
    <property type="match status" value="2"/>
</dbReference>
<dbReference type="InterPro" id="IPR009022">
    <property type="entry name" value="EFG_III"/>
</dbReference>
<dbReference type="SMART" id="SM00889">
    <property type="entry name" value="EFG_IV"/>
    <property type="match status" value="1"/>
</dbReference>
<dbReference type="SUPFAM" id="SSF50447">
    <property type="entry name" value="Translation proteins"/>
    <property type="match status" value="1"/>
</dbReference>
<gene>
    <name evidence="8" type="primary">fusA</name>
    <name evidence="10" type="ORF">CLV39_0030</name>
</gene>
<dbReference type="Gene3D" id="3.30.230.10">
    <property type="match status" value="1"/>
</dbReference>
<accession>A0A3M0BRU8</accession>
<dbReference type="Proteomes" id="UP000280842">
    <property type="component" value="Unassembled WGS sequence"/>
</dbReference>
<evidence type="ECO:0000256" key="5">
    <source>
        <dbReference type="ARBA" id="ARBA00022917"/>
    </source>
</evidence>
<dbReference type="CDD" id="cd03713">
    <property type="entry name" value="EFG_mtEFG_C"/>
    <property type="match status" value="1"/>
</dbReference>
<dbReference type="SUPFAM" id="SSF52540">
    <property type="entry name" value="P-loop containing nucleoside triphosphate hydrolases"/>
    <property type="match status" value="1"/>
</dbReference>
<evidence type="ECO:0000259" key="9">
    <source>
        <dbReference type="PROSITE" id="PS51722"/>
    </source>
</evidence>
<dbReference type="FunFam" id="3.30.70.870:FF:000001">
    <property type="entry name" value="Elongation factor G"/>
    <property type="match status" value="1"/>
</dbReference>
<dbReference type="OrthoDB" id="9804431at2"/>
<dbReference type="Pfam" id="PF03764">
    <property type="entry name" value="EFG_IV"/>
    <property type="match status" value="1"/>
</dbReference>
<evidence type="ECO:0000256" key="1">
    <source>
        <dbReference type="ARBA" id="ARBA00005870"/>
    </source>
</evidence>
<dbReference type="FunFam" id="2.40.30.10:FF:000006">
    <property type="entry name" value="Elongation factor G"/>
    <property type="match status" value="1"/>
</dbReference>
<keyword evidence="11" id="KW-1185">Reference proteome</keyword>
<dbReference type="PRINTS" id="PR00315">
    <property type="entry name" value="ELONGATNFCT"/>
</dbReference>
<dbReference type="EMBL" id="REFO01000002">
    <property type="protein sequence ID" value="RMB00251.1"/>
    <property type="molecule type" value="Genomic_DNA"/>
</dbReference>
<dbReference type="RefSeq" id="WP_121922219.1">
    <property type="nucleotide sequence ID" value="NZ_REFO01000002.1"/>
</dbReference>
<dbReference type="GO" id="GO:0005737">
    <property type="term" value="C:cytoplasm"/>
    <property type="evidence" value="ECO:0007669"/>
    <property type="project" value="UniProtKB-SubCell"/>
</dbReference>
<dbReference type="InterPro" id="IPR009000">
    <property type="entry name" value="Transl_B-barrel_sf"/>
</dbReference>
<keyword evidence="3 8" id="KW-0547">Nucleotide-binding</keyword>
<dbReference type="FunFam" id="3.30.70.240:FF:000001">
    <property type="entry name" value="Elongation factor G"/>
    <property type="match status" value="1"/>
</dbReference>
<dbReference type="SMART" id="SM00838">
    <property type="entry name" value="EFG_C"/>
    <property type="match status" value="1"/>
</dbReference>
<dbReference type="InterPro" id="IPR031157">
    <property type="entry name" value="G_TR_CS"/>
</dbReference>
<dbReference type="InterPro" id="IPR000795">
    <property type="entry name" value="T_Tr_GTP-bd_dom"/>
</dbReference>
<dbReference type="Gene3D" id="3.40.50.300">
    <property type="entry name" value="P-loop containing nucleotide triphosphate hydrolases"/>
    <property type="match status" value="1"/>
</dbReference>
<dbReference type="CDD" id="cd04088">
    <property type="entry name" value="EFG_mtEFG_II"/>
    <property type="match status" value="1"/>
</dbReference>
<feature type="binding site" evidence="8">
    <location>
        <begin position="17"/>
        <end position="24"/>
    </location>
    <ligand>
        <name>GTP</name>
        <dbReference type="ChEBI" id="CHEBI:37565"/>
    </ligand>
</feature>
<proteinExistence type="inferred from homology"/>
<dbReference type="InterPro" id="IPR035647">
    <property type="entry name" value="EFG_III/V"/>
</dbReference>
<evidence type="ECO:0000256" key="2">
    <source>
        <dbReference type="ARBA" id="ARBA00017872"/>
    </source>
</evidence>
<dbReference type="InterPro" id="IPR000640">
    <property type="entry name" value="EFG_V-like"/>
</dbReference>
<dbReference type="InterPro" id="IPR047872">
    <property type="entry name" value="EFG_IV"/>
</dbReference>
<organism evidence="10 11">
    <name type="scientific">Hydrogenothermus marinus</name>
    <dbReference type="NCBI Taxonomy" id="133270"/>
    <lineage>
        <taxon>Bacteria</taxon>
        <taxon>Pseudomonadati</taxon>
        <taxon>Aquificota</taxon>
        <taxon>Aquificia</taxon>
        <taxon>Aquificales</taxon>
        <taxon>Hydrogenothermaceae</taxon>
        <taxon>Hydrogenothermus</taxon>
    </lineage>
</organism>
<dbReference type="AlphaFoldDB" id="A0A3M0BRU8"/>
<dbReference type="PANTHER" id="PTHR43261:SF1">
    <property type="entry name" value="RIBOSOME-RELEASING FACTOR 2, MITOCHONDRIAL"/>
    <property type="match status" value="1"/>
</dbReference>
<dbReference type="CDD" id="cd16262">
    <property type="entry name" value="EFG_III"/>
    <property type="match status" value="1"/>
</dbReference>
<dbReference type="GO" id="GO:0032790">
    <property type="term" value="P:ribosome disassembly"/>
    <property type="evidence" value="ECO:0007669"/>
    <property type="project" value="TreeGrafter"/>
</dbReference>
<dbReference type="InterPro" id="IPR035649">
    <property type="entry name" value="EFG_V"/>
</dbReference>
<dbReference type="Pfam" id="PF00679">
    <property type="entry name" value="EFG_C"/>
    <property type="match status" value="1"/>
</dbReference>
<dbReference type="FunFam" id="3.40.50.300:FF:000029">
    <property type="entry name" value="Elongation factor G"/>
    <property type="match status" value="1"/>
</dbReference>
<dbReference type="NCBIfam" id="NF009891">
    <property type="entry name" value="PRK13351.1-1"/>
    <property type="match status" value="1"/>
</dbReference>
<evidence type="ECO:0000256" key="7">
    <source>
        <dbReference type="ARBA" id="ARBA00024731"/>
    </source>
</evidence>
<evidence type="ECO:0000256" key="4">
    <source>
        <dbReference type="ARBA" id="ARBA00022768"/>
    </source>
</evidence>
<evidence type="ECO:0000313" key="10">
    <source>
        <dbReference type="EMBL" id="RMB00251.1"/>
    </source>
</evidence>
<dbReference type="InterPro" id="IPR014721">
    <property type="entry name" value="Ribsml_uS5_D2-typ_fold_subgr"/>
</dbReference>
<dbReference type="CDD" id="cd01434">
    <property type="entry name" value="EFG_mtEFG1_IV"/>
    <property type="match status" value="1"/>
</dbReference>
<feature type="domain" description="Tr-type G" evidence="9">
    <location>
        <begin position="8"/>
        <end position="283"/>
    </location>
</feature>
<dbReference type="NCBIfam" id="TIGR00231">
    <property type="entry name" value="small_GTP"/>
    <property type="match status" value="1"/>
</dbReference>
<evidence type="ECO:0000313" key="11">
    <source>
        <dbReference type="Proteomes" id="UP000280842"/>
    </source>
</evidence>
<comment type="subcellular location">
    <subcellularLocation>
        <location evidence="8">Cytoplasm</location>
    </subcellularLocation>
</comment>
<dbReference type="FunFam" id="3.30.230.10:FF:000003">
    <property type="entry name" value="Elongation factor G"/>
    <property type="match status" value="1"/>
</dbReference>
<feature type="binding site" evidence="8">
    <location>
        <begin position="81"/>
        <end position="85"/>
    </location>
    <ligand>
        <name>GTP</name>
        <dbReference type="ChEBI" id="CHEBI:37565"/>
    </ligand>
</feature>
<dbReference type="InterPro" id="IPR005517">
    <property type="entry name" value="Transl_elong_EFG/EF2_IV"/>
</dbReference>
<evidence type="ECO:0000256" key="6">
    <source>
        <dbReference type="ARBA" id="ARBA00023134"/>
    </source>
</evidence>
<dbReference type="Pfam" id="PF03144">
    <property type="entry name" value="GTP_EFTU_D2"/>
    <property type="match status" value="1"/>
</dbReference>
<dbReference type="PANTHER" id="PTHR43261">
    <property type="entry name" value="TRANSLATION ELONGATION FACTOR G-RELATED"/>
    <property type="match status" value="1"/>
</dbReference>
<evidence type="ECO:0000256" key="8">
    <source>
        <dbReference type="HAMAP-Rule" id="MF_00054"/>
    </source>
</evidence>
<feature type="binding site" evidence="8">
    <location>
        <begin position="135"/>
        <end position="138"/>
    </location>
    <ligand>
        <name>GTP</name>
        <dbReference type="ChEBI" id="CHEBI:37565"/>
    </ligand>
</feature>
<name>A0A3M0BRU8_9AQUI</name>
<dbReference type="Gene3D" id="3.30.70.870">
    <property type="entry name" value="Elongation Factor G (Translational Gtpase), domain 3"/>
    <property type="match status" value="1"/>
</dbReference>
<reference evidence="10 11" key="1">
    <citation type="submission" date="2018-10" db="EMBL/GenBank/DDBJ databases">
        <title>Genomic Encyclopedia of Archaeal and Bacterial Type Strains, Phase II (KMG-II): from individual species to whole genera.</title>
        <authorList>
            <person name="Goeker M."/>
        </authorList>
    </citation>
    <scope>NUCLEOTIDE SEQUENCE [LARGE SCALE GENOMIC DNA]</scope>
    <source>
        <strain evidence="10 11">VM1</strain>
    </source>
</reference>
<dbReference type="PROSITE" id="PS51722">
    <property type="entry name" value="G_TR_2"/>
    <property type="match status" value="1"/>
</dbReference>
<evidence type="ECO:0000256" key="3">
    <source>
        <dbReference type="ARBA" id="ARBA00022741"/>
    </source>
</evidence>
<comment type="similarity">
    <text evidence="1 8">Belongs to the TRAFAC class translation factor GTPase superfamily. Classic translation factor GTPase family. EF-G/EF-2 subfamily.</text>
</comment>
<dbReference type="NCBIfam" id="NF009381">
    <property type="entry name" value="PRK12740.1-5"/>
    <property type="match status" value="1"/>
</dbReference>
<dbReference type="Gene3D" id="2.40.30.10">
    <property type="entry name" value="Translation factors"/>
    <property type="match status" value="1"/>
</dbReference>
<dbReference type="InterPro" id="IPR027417">
    <property type="entry name" value="P-loop_NTPase"/>
</dbReference>
<dbReference type="CDD" id="cd01886">
    <property type="entry name" value="EF-G"/>
    <property type="match status" value="1"/>
</dbReference>
<dbReference type="NCBIfam" id="TIGR00484">
    <property type="entry name" value="EF-G"/>
    <property type="match status" value="1"/>
</dbReference>
<keyword evidence="8" id="KW-0963">Cytoplasm</keyword>
<dbReference type="PROSITE" id="PS00301">
    <property type="entry name" value="G_TR_1"/>
    <property type="match status" value="1"/>
</dbReference>
<dbReference type="Pfam" id="PF14492">
    <property type="entry name" value="EFG_III"/>
    <property type="match status" value="1"/>
</dbReference>
<keyword evidence="6 8" id="KW-0342">GTP-binding</keyword>
<dbReference type="InterPro" id="IPR041095">
    <property type="entry name" value="EFG_II"/>
</dbReference>
<dbReference type="Pfam" id="PF00009">
    <property type="entry name" value="GTP_EFTU"/>
    <property type="match status" value="1"/>
</dbReference>
<keyword evidence="5 8" id="KW-0648">Protein biosynthesis</keyword>
<comment type="caution">
    <text evidence="10">The sequence shown here is derived from an EMBL/GenBank/DDBJ whole genome shotgun (WGS) entry which is preliminary data.</text>
</comment>
<dbReference type="GO" id="GO:0003746">
    <property type="term" value="F:translation elongation factor activity"/>
    <property type="evidence" value="ECO:0007669"/>
    <property type="project" value="UniProtKB-UniRule"/>
</dbReference>
<dbReference type="InterPro" id="IPR004161">
    <property type="entry name" value="EFTu-like_2"/>
</dbReference>
<sequence length="694" mass="77241">MARQVPIEKIRNIGIVAHIDAGKTTTTERILFYTGKTYKIGEVHEGAATMDWMEQEKERGITITSATTAAYWKGYQLNIIDTPGHVDFGVEVVRSMKALDGIVFVFSSVEAVQPQSEANWRWADKFGVPRIAFVNKMDRTGADFFKVYEDIIEKLGAKPVPIQIPIGAEDNFKGVVDLFEMKAYIWEGDELGAKYNITDIPEELKDQAEEWREKLVEAIVETDEELMEKYLEGEEISSDELKKALRKATIERTLVPMLCGSAFKNKGVQPLLDAVIDFLPSPVDVPPVKGINPNTGEEEVRHASDDEPFCALAFKVMADPYAGQLTYFRVYSGVVRAGDTVLIANKNKKVRVGRILRMHANQREEITEVYAGDIAAAVGLDTTTGDTLSDPQHPIILESMEFPEPVIAMAIEPKTKSDQEKLSQVLNKFMKEDPTFKVSVDPETNQTLIHGMGELHLEIMVDRMKREYNIDVNVGKPQVAYKETITKPAKGEGKFIRQSGGRGQYGHAIIEIEPLKEKEYEFEDKIVGGVIPKEFIPAVDEGIREAMKNGIVAGYPVIGVKATLIDGSYHEVDSSEIAFKIAGSMAFRDAAKKANPVLLEPIMLVEVDTPEEYMGDVMGDLSKRRGKILGTEKKGPTVTIRAEVPLAEMFGYATDLRSITQGRATFSMVFEKYEEVPKNIAEEIAGQRAKAESQ</sequence>
<keyword evidence="4 8" id="KW-0251">Elongation factor</keyword>
<dbReference type="NCBIfam" id="NF009379">
    <property type="entry name" value="PRK12740.1-3"/>
    <property type="match status" value="1"/>
</dbReference>
<dbReference type="Gene3D" id="3.30.70.240">
    <property type="match status" value="1"/>
</dbReference>
<dbReference type="GO" id="GO:0005525">
    <property type="term" value="F:GTP binding"/>
    <property type="evidence" value="ECO:0007669"/>
    <property type="project" value="UniProtKB-UniRule"/>
</dbReference>
<dbReference type="GO" id="GO:0003924">
    <property type="term" value="F:GTPase activity"/>
    <property type="evidence" value="ECO:0007669"/>
    <property type="project" value="InterPro"/>
</dbReference>